<dbReference type="AlphaFoldDB" id="A0A5S9M400"/>
<protein>
    <submittedName>
        <fullName evidence="1">Uncharacterized protein</fullName>
    </submittedName>
</protein>
<evidence type="ECO:0000313" key="1">
    <source>
        <dbReference type="EMBL" id="BBP87478.1"/>
    </source>
</evidence>
<accession>A0A5S9M400</accession>
<gene>
    <name evidence="1" type="ORF">BsIDN1_10960</name>
</gene>
<proteinExistence type="predicted"/>
<dbReference type="EMBL" id="AP021906">
    <property type="protein sequence ID" value="BBP87478.1"/>
    <property type="molecule type" value="Genomic_DNA"/>
</dbReference>
<reference evidence="1 2" key="1">
    <citation type="submission" date="2019-12" db="EMBL/GenBank/DDBJ databases">
        <title>Full genome sequence of a Bacillus safensis strain isolated from commercially available natto in Indonesia.</title>
        <authorList>
            <person name="Yoshida M."/>
            <person name="Uomi M."/>
            <person name="Waturangi D."/>
            <person name="Ekaputri J.J."/>
            <person name="Setiamarga D.H.E."/>
        </authorList>
    </citation>
    <scope>NUCLEOTIDE SEQUENCE [LARGE SCALE GENOMIC DNA]</scope>
    <source>
        <strain evidence="1 2">IDN1</strain>
    </source>
</reference>
<organism evidence="1 2">
    <name type="scientific">Bacillus safensis</name>
    <dbReference type="NCBI Taxonomy" id="561879"/>
    <lineage>
        <taxon>Bacteria</taxon>
        <taxon>Bacillati</taxon>
        <taxon>Bacillota</taxon>
        <taxon>Bacilli</taxon>
        <taxon>Bacillales</taxon>
        <taxon>Bacillaceae</taxon>
        <taxon>Bacillus</taxon>
    </lineage>
</organism>
<evidence type="ECO:0000313" key="2">
    <source>
        <dbReference type="Proteomes" id="UP000464658"/>
    </source>
</evidence>
<sequence>MPLSDVKVKIDILKPTTLVGLGIPLILVKNTSATESVYREYGSLESLKQNYGESTATYKKGGGYFRTR</sequence>
<dbReference type="Proteomes" id="UP000464658">
    <property type="component" value="Chromosome"/>
</dbReference>
<name>A0A5S9M400_BACIA</name>